<dbReference type="SUPFAM" id="SSF116734">
    <property type="entry name" value="DNA methylase specificity domain"/>
    <property type="match status" value="2"/>
</dbReference>
<reference evidence="5" key="1">
    <citation type="journal article" date="2019" name="PLoS Negl. Trop. Dis.">
        <title>Revisiting the worldwide diversity of Leptospira species in the environment.</title>
        <authorList>
            <person name="Vincent A.T."/>
            <person name="Schiettekatte O."/>
            <person name="Bourhy P."/>
            <person name="Veyrier F.J."/>
            <person name="Picardeau M."/>
        </authorList>
    </citation>
    <scope>NUCLEOTIDE SEQUENCE [LARGE SCALE GENOMIC DNA]</scope>
    <source>
        <strain evidence="5">201400974</strain>
    </source>
</reference>
<keyword evidence="5" id="KW-0255">Endonuclease</keyword>
<evidence type="ECO:0000313" key="5">
    <source>
        <dbReference type="EMBL" id="TGN09351.1"/>
    </source>
</evidence>
<organism evidence="5 6">
    <name type="scientific">Leptospira ilyithenensis</name>
    <dbReference type="NCBI Taxonomy" id="2484901"/>
    <lineage>
        <taxon>Bacteria</taxon>
        <taxon>Pseudomonadati</taxon>
        <taxon>Spirochaetota</taxon>
        <taxon>Spirochaetia</taxon>
        <taxon>Leptospirales</taxon>
        <taxon>Leptospiraceae</taxon>
        <taxon>Leptospira</taxon>
    </lineage>
</organism>
<keyword evidence="5" id="KW-0378">Hydrolase</keyword>
<dbReference type="PANTHER" id="PTHR30408:SF12">
    <property type="entry name" value="TYPE I RESTRICTION ENZYME MJAVIII SPECIFICITY SUBUNIT"/>
    <property type="match status" value="1"/>
</dbReference>
<dbReference type="AlphaFoldDB" id="A0A4V3JWY2"/>
<evidence type="ECO:0000256" key="3">
    <source>
        <dbReference type="ARBA" id="ARBA00023125"/>
    </source>
</evidence>
<proteinExistence type="inferred from homology"/>
<dbReference type="InterPro" id="IPR000055">
    <property type="entry name" value="Restrct_endonuc_typeI_TRD"/>
</dbReference>
<dbReference type="RefSeq" id="WP_135764733.1">
    <property type="nucleotide sequence ID" value="NZ_RQHV01000052.1"/>
</dbReference>
<feature type="domain" description="Type I restriction modification DNA specificity" evidence="4">
    <location>
        <begin position="225"/>
        <end position="380"/>
    </location>
</feature>
<evidence type="ECO:0000256" key="2">
    <source>
        <dbReference type="ARBA" id="ARBA00022747"/>
    </source>
</evidence>
<keyword evidence="5" id="KW-0540">Nuclease</keyword>
<dbReference type="CDD" id="cd17266">
    <property type="entry name" value="RMtype1_S_Sau1132ORF3780P-TRD2-CR2_like"/>
    <property type="match status" value="1"/>
</dbReference>
<dbReference type="EMBL" id="RQHV01000052">
    <property type="protein sequence ID" value="TGN09351.1"/>
    <property type="molecule type" value="Genomic_DNA"/>
</dbReference>
<keyword evidence="3" id="KW-0238">DNA-binding</keyword>
<gene>
    <name evidence="5" type="ORF">EHS11_12425</name>
</gene>
<dbReference type="Pfam" id="PF01420">
    <property type="entry name" value="Methylase_S"/>
    <property type="match status" value="2"/>
</dbReference>
<keyword evidence="2" id="KW-0680">Restriction system</keyword>
<dbReference type="InterPro" id="IPR052021">
    <property type="entry name" value="Type-I_RS_S_subunit"/>
</dbReference>
<dbReference type="GO" id="GO:0009307">
    <property type="term" value="P:DNA restriction-modification system"/>
    <property type="evidence" value="ECO:0007669"/>
    <property type="project" value="UniProtKB-KW"/>
</dbReference>
<comment type="caution">
    <text evidence="5">The sequence shown here is derived from an EMBL/GenBank/DDBJ whole genome shotgun (WGS) entry which is preliminary data.</text>
</comment>
<evidence type="ECO:0000259" key="4">
    <source>
        <dbReference type="Pfam" id="PF01420"/>
    </source>
</evidence>
<accession>A0A4V3JWY2</accession>
<comment type="similarity">
    <text evidence="1">Belongs to the type-I restriction system S methylase family.</text>
</comment>
<dbReference type="GO" id="GO:0003677">
    <property type="term" value="F:DNA binding"/>
    <property type="evidence" value="ECO:0007669"/>
    <property type="project" value="UniProtKB-KW"/>
</dbReference>
<dbReference type="Proteomes" id="UP000298264">
    <property type="component" value="Unassembled WGS sequence"/>
</dbReference>
<dbReference type="PANTHER" id="PTHR30408">
    <property type="entry name" value="TYPE-1 RESTRICTION ENZYME ECOKI SPECIFICITY PROTEIN"/>
    <property type="match status" value="1"/>
</dbReference>
<protein>
    <submittedName>
        <fullName evidence="5">Restriction endonuclease subunit S</fullName>
    </submittedName>
</protein>
<feature type="domain" description="Type I restriction modification DNA specificity" evidence="4">
    <location>
        <begin position="49"/>
        <end position="193"/>
    </location>
</feature>
<dbReference type="Gene3D" id="3.90.220.20">
    <property type="entry name" value="DNA methylase specificity domains"/>
    <property type="match status" value="2"/>
</dbReference>
<evidence type="ECO:0000313" key="6">
    <source>
        <dbReference type="Proteomes" id="UP000298264"/>
    </source>
</evidence>
<dbReference type="Gene3D" id="1.10.287.1120">
    <property type="entry name" value="Bipartite methylase S protein"/>
    <property type="match status" value="1"/>
</dbReference>
<dbReference type="InterPro" id="IPR044946">
    <property type="entry name" value="Restrct_endonuc_typeI_TRD_sf"/>
</dbReference>
<keyword evidence="6" id="KW-1185">Reference proteome</keyword>
<evidence type="ECO:0000256" key="1">
    <source>
        <dbReference type="ARBA" id="ARBA00010923"/>
    </source>
</evidence>
<sequence length="399" mass="45264">MKQKEKISQKQKVPDLRFPEFKDAREWEEVSGDFLFASITNKNHDSNLPILAITQEYGAIPRHLIDYQISVTEKSIESYKVVEPGDFIISLRSFQGGIEYSNYLGICSPAYIILRKIKPLYDHFYRHFFKTPKYIQGLNKNIEGIRDGKMVSFKQFSELHIPFPAFPEQQKIADCLSLLDEVISLESRKLKSLQSYKKGLLQKLFPAEGETVPELRFPEFQDAGEWEKRKLGEVCVMKAGQFVSATEIKEFFIEGLFPCYGGNGIRGFTKTYTHDGSYSLVGRQGALCGNVNYVKGKFHATEHALVCVPGLGINNLWLYYQLFKMNLNQYATGQAQPGLSVDNLVKISVFSPTNILEQQKIADCLSSLDALIQEQSQKLEGLKSHKQGLLQGLFPVMGE</sequence>
<dbReference type="GO" id="GO:0004519">
    <property type="term" value="F:endonuclease activity"/>
    <property type="evidence" value="ECO:0007669"/>
    <property type="project" value="UniProtKB-KW"/>
</dbReference>
<dbReference type="OrthoDB" id="9811611at2"/>
<name>A0A4V3JWY2_9LEPT</name>